<name>A0A9W7SSI5_9PEZI</name>
<dbReference type="Proteomes" id="UP001138500">
    <property type="component" value="Unassembled WGS sequence"/>
</dbReference>
<organism evidence="1 2">
    <name type="scientific">Teratosphaeria destructans</name>
    <dbReference type="NCBI Taxonomy" id="418781"/>
    <lineage>
        <taxon>Eukaryota</taxon>
        <taxon>Fungi</taxon>
        <taxon>Dikarya</taxon>
        <taxon>Ascomycota</taxon>
        <taxon>Pezizomycotina</taxon>
        <taxon>Dothideomycetes</taxon>
        <taxon>Dothideomycetidae</taxon>
        <taxon>Mycosphaerellales</taxon>
        <taxon>Teratosphaeriaceae</taxon>
        <taxon>Teratosphaeria</taxon>
    </lineage>
</organism>
<protein>
    <submittedName>
        <fullName evidence="1">Uncharacterized protein</fullName>
    </submittedName>
</protein>
<accession>A0A9W7SSI5</accession>
<evidence type="ECO:0000313" key="1">
    <source>
        <dbReference type="EMBL" id="KAH9827823.1"/>
    </source>
</evidence>
<dbReference type="EMBL" id="RIBY02001856">
    <property type="protein sequence ID" value="KAH9827823.1"/>
    <property type="molecule type" value="Genomic_DNA"/>
</dbReference>
<comment type="caution">
    <text evidence="1">The sequence shown here is derived from an EMBL/GenBank/DDBJ whole genome shotgun (WGS) entry which is preliminary data.</text>
</comment>
<gene>
    <name evidence="1" type="ORF">Tdes44962_MAKER02757</name>
</gene>
<proteinExistence type="predicted"/>
<evidence type="ECO:0000313" key="2">
    <source>
        <dbReference type="Proteomes" id="UP001138500"/>
    </source>
</evidence>
<dbReference type="AlphaFoldDB" id="A0A9W7SSI5"/>
<reference evidence="1 2" key="2">
    <citation type="journal article" date="2021" name="Curr. Genet.">
        <title>Genetic response to nitrogen starvation in the aggressive Eucalyptus foliar pathogen Teratosphaeria destructans.</title>
        <authorList>
            <person name="Havenga M."/>
            <person name="Wingfield B.D."/>
            <person name="Wingfield M.J."/>
            <person name="Dreyer L.L."/>
            <person name="Roets F."/>
            <person name="Aylward J."/>
        </authorList>
    </citation>
    <scope>NUCLEOTIDE SEQUENCE [LARGE SCALE GENOMIC DNA]</scope>
    <source>
        <strain evidence="1">CMW44962</strain>
    </source>
</reference>
<reference evidence="1 2" key="1">
    <citation type="journal article" date="2018" name="IMA Fungus">
        <title>IMA Genome-F 10: Nine draft genome sequences of Claviceps purpurea s.lat., including C. arundinis, C. humidiphila, and C. cf. spartinae, pseudomolecules for the pitch canker pathogen Fusarium circinatum, draft genome of Davidsoniella eucalypti, Grosmannia galeiformis, Quambalaria eucalypti, and Teratosphaeria destructans.</title>
        <authorList>
            <person name="Wingfield B.D."/>
            <person name="Liu M."/>
            <person name="Nguyen H.D."/>
            <person name="Lane F.A."/>
            <person name="Morgan S.W."/>
            <person name="De Vos L."/>
            <person name="Wilken P.M."/>
            <person name="Duong T.A."/>
            <person name="Aylward J."/>
            <person name="Coetzee M.P."/>
            <person name="Dadej K."/>
            <person name="De Beer Z.W."/>
            <person name="Findlay W."/>
            <person name="Havenga M."/>
            <person name="Kolarik M."/>
            <person name="Menzies J.G."/>
            <person name="Naidoo K."/>
            <person name="Pochopski O."/>
            <person name="Shoukouhi P."/>
            <person name="Santana Q.C."/>
            <person name="Seifert K.A."/>
            <person name="Soal N."/>
            <person name="Steenkamp E.T."/>
            <person name="Tatham C.T."/>
            <person name="van der Nest M.A."/>
            <person name="Wingfield M.J."/>
        </authorList>
    </citation>
    <scope>NUCLEOTIDE SEQUENCE [LARGE SCALE GENOMIC DNA]</scope>
    <source>
        <strain evidence="1">CMW44962</strain>
    </source>
</reference>
<sequence>MEVTVESGSVVMAKPWKGTPAEKRSERITIYRVAQHDLTTGPLISLVTSCQAIWTDHLKMSTIE</sequence>
<keyword evidence="2" id="KW-1185">Reference proteome</keyword>